<dbReference type="AlphaFoldDB" id="A0A0G4HG84"/>
<proteinExistence type="predicted"/>
<name>A0A0G4HG84_9ALVE</name>
<feature type="compositionally biased region" description="Pro residues" evidence="1">
    <location>
        <begin position="9"/>
        <end position="20"/>
    </location>
</feature>
<feature type="compositionally biased region" description="Gly residues" evidence="1">
    <location>
        <begin position="220"/>
        <end position="231"/>
    </location>
</feature>
<protein>
    <submittedName>
        <fullName evidence="2">Uncharacterized protein</fullName>
    </submittedName>
</protein>
<evidence type="ECO:0000256" key="1">
    <source>
        <dbReference type="SAM" id="MobiDB-lite"/>
    </source>
</evidence>
<accession>A0A0G4HG84</accession>
<evidence type="ECO:0000313" key="2">
    <source>
        <dbReference type="EMBL" id="CEM42948.1"/>
    </source>
</evidence>
<reference evidence="2" key="1">
    <citation type="submission" date="2014-11" db="EMBL/GenBank/DDBJ databases">
        <authorList>
            <person name="Otto D Thomas"/>
            <person name="Naeem Raeece"/>
        </authorList>
    </citation>
    <scope>NUCLEOTIDE SEQUENCE</scope>
</reference>
<feature type="compositionally biased region" description="Polar residues" evidence="1">
    <location>
        <begin position="177"/>
        <end position="186"/>
    </location>
</feature>
<organism evidence="2">
    <name type="scientific">Chromera velia CCMP2878</name>
    <dbReference type="NCBI Taxonomy" id="1169474"/>
    <lineage>
        <taxon>Eukaryota</taxon>
        <taxon>Sar</taxon>
        <taxon>Alveolata</taxon>
        <taxon>Colpodellida</taxon>
        <taxon>Chromeraceae</taxon>
        <taxon>Chromera</taxon>
    </lineage>
</organism>
<sequence length="297" mass="30770">MSEIVSALPLPPCSPVPRPLANPSVLPPDFNLPPSSWDEKANALKKVMKMQNRKQRAGTQSRYNYTDSEAHLLASSAPDRAAFFPDYGYADTEATGDDKLHPMDLNLQDEEGDDEMECQFRLEIDGCGGEEFTLDSQAAAARGVSTASGGDASEEGGDGGGPSGLLPLSEGDGGQGTNLQCPSSASRWAETAASVGDRSGPLGPLSAQQGLSVGSHPGQTGLGGGPRGSGSGSAPQGGFCGSPLLNSCLREVSKRLEWPDEDVDEGDGFALNPRGQSGLSIEDDDADVDLVMTSEGR</sequence>
<gene>
    <name evidence="2" type="ORF">Cvel_27162</name>
</gene>
<dbReference type="EMBL" id="CDMZ01002572">
    <property type="protein sequence ID" value="CEM42948.1"/>
    <property type="molecule type" value="Genomic_DNA"/>
</dbReference>
<feature type="region of interest" description="Disordered" evidence="1">
    <location>
        <begin position="1"/>
        <end position="35"/>
    </location>
</feature>
<feature type="region of interest" description="Disordered" evidence="1">
    <location>
        <begin position="257"/>
        <end position="297"/>
    </location>
</feature>
<dbReference type="VEuPathDB" id="CryptoDB:Cvel_27162"/>
<feature type="region of interest" description="Disordered" evidence="1">
    <location>
        <begin position="138"/>
        <end position="240"/>
    </location>
</feature>